<dbReference type="InterPro" id="IPR014729">
    <property type="entry name" value="Rossmann-like_a/b/a_fold"/>
</dbReference>
<dbReference type="GO" id="GO:0035446">
    <property type="term" value="F:cysteine-glucosaminylinositol ligase activity"/>
    <property type="evidence" value="ECO:0007669"/>
    <property type="project" value="UniProtKB-EC"/>
</dbReference>
<comment type="function">
    <text evidence="1 10">Catalyzes the ATP-dependent condensation of GlcN-Ins and L-cysteine to form L-Cys-GlcN-Ins.</text>
</comment>
<dbReference type="RefSeq" id="WP_248825798.1">
    <property type="nucleotide sequence ID" value="NZ_JALKFT010000018.1"/>
</dbReference>
<evidence type="ECO:0000313" key="13">
    <source>
        <dbReference type="Proteomes" id="UP001201873"/>
    </source>
</evidence>
<dbReference type="EMBL" id="JALKFT010000018">
    <property type="protein sequence ID" value="MCK9877583.1"/>
    <property type="molecule type" value="Genomic_DNA"/>
</dbReference>
<dbReference type="Gene3D" id="1.20.120.640">
    <property type="entry name" value="Anticodon-binding domain of a subclass of class I aminoacyl-tRNA synthetases"/>
    <property type="match status" value="1"/>
</dbReference>
<feature type="binding site" evidence="10">
    <location>
        <begin position="81"/>
        <end position="83"/>
    </location>
    <ligand>
        <name>L-cysteinyl-5'-AMP</name>
        <dbReference type="ChEBI" id="CHEBI:144924"/>
    </ligand>
</feature>
<evidence type="ECO:0000256" key="10">
    <source>
        <dbReference type="HAMAP-Rule" id="MF_01697"/>
    </source>
</evidence>
<feature type="binding site" evidence="10">
    <location>
        <position position="223"/>
    </location>
    <ligand>
        <name>L-cysteinyl-5'-AMP</name>
        <dbReference type="ChEBI" id="CHEBI:144924"/>
    </ligand>
</feature>
<dbReference type="SUPFAM" id="SSF52374">
    <property type="entry name" value="Nucleotidylyl transferase"/>
    <property type="match status" value="1"/>
</dbReference>
<accession>A0ABT0K1C5</accession>
<proteinExistence type="inferred from homology"/>
<feature type="binding site" evidence="10">
    <location>
        <position position="279"/>
    </location>
    <ligand>
        <name>L-cysteinyl-5'-AMP</name>
        <dbReference type="ChEBI" id="CHEBI:144924"/>
    </ligand>
</feature>
<protein>
    <recommendedName>
        <fullName evidence="10">L-cysteine:1D-myo-inositol 2-amino-2-deoxy-alpha-D-glucopyranoside ligase</fullName>
        <shortName evidence="10">L-Cys:GlcN-Ins ligase</shortName>
        <ecNumber evidence="10">6.3.1.13</ecNumber>
    </recommendedName>
    <alternativeName>
        <fullName evidence="10">Mycothiol ligase</fullName>
        <shortName evidence="10">MSH ligase</shortName>
    </alternativeName>
</protein>
<evidence type="ECO:0000256" key="4">
    <source>
        <dbReference type="ARBA" id="ARBA00022598"/>
    </source>
</evidence>
<comment type="similarity">
    <text evidence="2 10">Belongs to the class-I aminoacyl-tRNA synthetase family. MshC subfamily.</text>
</comment>
<feature type="short sequence motif" description="'KMSKS' region" evidence="10">
    <location>
        <begin position="285"/>
        <end position="289"/>
    </location>
</feature>
<comment type="caution">
    <text evidence="12">The sequence shown here is derived from an EMBL/GenBank/DDBJ whole genome shotgun (WGS) entry which is preliminary data.</text>
</comment>
<comment type="subunit">
    <text evidence="3 10">Monomer.</text>
</comment>
<evidence type="ECO:0000256" key="1">
    <source>
        <dbReference type="ARBA" id="ARBA00003679"/>
    </source>
</evidence>
<evidence type="ECO:0000256" key="5">
    <source>
        <dbReference type="ARBA" id="ARBA00022723"/>
    </source>
</evidence>
<evidence type="ECO:0000256" key="7">
    <source>
        <dbReference type="ARBA" id="ARBA00022833"/>
    </source>
</evidence>
<dbReference type="PRINTS" id="PR00983">
    <property type="entry name" value="TRNASYNTHCYS"/>
</dbReference>
<keyword evidence="8 10" id="KW-0067">ATP-binding</keyword>
<feature type="binding site" evidence="10">
    <location>
        <position position="252"/>
    </location>
    <ligand>
        <name>Zn(2+)</name>
        <dbReference type="ChEBI" id="CHEBI:29105"/>
    </ligand>
</feature>
<feature type="domain" description="tRNA synthetases class I catalytic" evidence="11">
    <location>
        <begin position="38"/>
        <end position="332"/>
    </location>
</feature>
<dbReference type="Gene3D" id="3.40.50.620">
    <property type="entry name" value="HUPs"/>
    <property type="match status" value="1"/>
</dbReference>
<dbReference type="PANTHER" id="PTHR10890:SF3">
    <property type="entry name" value="CYSTEINE--TRNA LIGASE, CYTOPLASMIC"/>
    <property type="match status" value="1"/>
</dbReference>
<feature type="binding site" evidence="10">
    <location>
        <begin position="245"/>
        <end position="247"/>
    </location>
    <ligand>
        <name>L-cysteinyl-5'-AMP</name>
        <dbReference type="ChEBI" id="CHEBI:144924"/>
    </ligand>
</feature>
<dbReference type="EC" id="6.3.1.13" evidence="10"/>
<keyword evidence="5 10" id="KW-0479">Metal-binding</keyword>
<dbReference type="InterPro" id="IPR017812">
    <property type="entry name" value="Mycothiol_ligase_MshC"/>
</dbReference>
<evidence type="ECO:0000256" key="8">
    <source>
        <dbReference type="ARBA" id="ARBA00022840"/>
    </source>
</evidence>
<evidence type="ECO:0000259" key="11">
    <source>
        <dbReference type="Pfam" id="PF01406"/>
    </source>
</evidence>
<keyword evidence="13" id="KW-1185">Reference proteome</keyword>
<name>A0ABT0K1C5_9ACTN</name>
<keyword evidence="4 10" id="KW-0436">Ligase</keyword>
<dbReference type="Proteomes" id="UP001201873">
    <property type="component" value="Unassembled WGS sequence"/>
</dbReference>
<reference evidence="12 13" key="1">
    <citation type="submission" date="2022-04" db="EMBL/GenBank/DDBJ databases">
        <title>Genome diversity in the genus Frankia.</title>
        <authorList>
            <person name="Carlos-Shanley C."/>
            <person name="Hahn D."/>
        </authorList>
    </citation>
    <scope>NUCLEOTIDE SEQUENCE [LARGE SCALE GENOMIC DNA]</scope>
    <source>
        <strain evidence="12 13">Ag45/Mut15</strain>
    </source>
</reference>
<dbReference type="HAMAP" id="MF_01697">
    <property type="entry name" value="MshC"/>
    <property type="match status" value="1"/>
</dbReference>
<keyword evidence="7 10" id="KW-0862">Zinc</keyword>
<evidence type="ECO:0000256" key="6">
    <source>
        <dbReference type="ARBA" id="ARBA00022741"/>
    </source>
</evidence>
<evidence type="ECO:0000313" key="12">
    <source>
        <dbReference type="EMBL" id="MCK9877583.1"/>
    </source>
</evidence>
<evidence type="ECO:0000256" key="9">
    <source>
        <dbReference type="ARBA" id="ARBA00048350"/>
    </source>
</evidence>
<dbReference type="Pfam" id="PF01406">
    <property type="entry name" value="tRNA-synt_1e"/>
    <property type="match status" value="1"/>
</dbReference>
<feature type="short sequence motif" description="'HIGH' region" evidence="10">
    <location>
        <begin position="45"/>
        <end position="55"/>
    </location>
</feature>
<dbReference type="PANTHER" id="PTHR10890">
    <property type="entry name" value="CYSTEINYL-TRNA SYNTHETASE"/>
    <property type="match status" value="1"/>
</dbReference>
<evidence type="ECO:0000256" key="3">
    <source>
        <dbReference type="ARBA" id="ARBA00011245"/>
    </source>
</evidence>
<evidence type="ECO:0000256" key="2">
    <source>
        <dbReference type="ARBA" id="ARBA00007723"/>
    </source>
</evidence>
<feature type="binding site" evidence="10">
    <location>
        <begin position="43"/>
        <end position="46"/>
    </location>
    <ligand>
        <name>L-cysteinyl-5'-AMP</name>
        <dbReference type="ChEBI" id="CHEBI:144924"/>
    </ligand>
</feature>
<dbReference type="NCBIfam" id="TIGR03447">
    <property type="entry name" value="mycothiol_MshC"/>
    <property type="match status" value="1"/>
</dbReference>
<sequence length="447" mass="47526">MQAWPSPPVRPLPGRGGPLRILDTASGRIRPLAPGPTAHLYVCGITPYDATHLGHAFTYLTYDLAQRVLRDAGHDVRYVQNVTDVDDPLLERAERDGIDWRDLASREIALFREDMAVLRILAPDAYIGVVEAIELIVTMVAELVELGAAYQVDDDVYFSVAAATGFGEVSRLSRPQMLALCAERGGDPDRAGKKDPLDPLLWRAHRPGEPSWPSPFGPGRPGWHIECAAIARHHLGGVVDLQGGGADLTFPHHECSAAHAEVAAGARPFARSYVHTALVSLDGHKMSKSRGNLEFVSRLRHEGADPAAVRLALLDHQHTSEWEWTPACLSAATARLTRWRAAVALPAGPDATGVLAAVRARLADDLDAPRALAAVDAWADAALADGRPASGVVAEMSRFGGDAAGGVSRAWPSGDMTGVGGEAPALVSRLVDTLLGVDLEPVPPTGS</sequence>
<feature type="short sequence motif" description="'ERGGDP' region" evidence="10">
    <location>
        <begin position="183"/>
        <end position="188"/>
    </location>
</feature>
<keyword evidence="6 10" id="KW-0547">Nucleotide-binding</keyword>
<gene>
    <name evidence="10 12" type="primary">mshC</name>
    <name evidence="12" type="ORF">MXD59_17690</name>
</gene>
<feature type="binding site" evidence="10">
    <location>
        <position position="58"/>
    </location>
    <ligand>
        <name>L-cysteinyl-5'-AMP</name>
        <dbReference type="ChEBI" id="CHEBI:144924"/>
    </ligand>
</feature>
<feature type="binding site" evidence="10">
    <location>
        <position position="227"/>
    </location>
    <ligand>
        <name>Zn(2+)</name>
        <dbReference type="ChEBI" id="CHEBI:29105"/>
    </ligand>
</feature>
<comment type="cofactor">
    <cofactor evidence="10">
        <name>Zn(2+)</name>
        <dbReference type="ChEBI" id="CHEBI:29105"/>
    </cofactor>
    <text evidence="10">Binds 1 zinc ion per subunit.</text>
</comment>
<organism evidence="12 13">
    <name type="scientific">Frankia umida</name>
    <dbReference type="NCBI Taxonomy" id="573489"/>
    <lineage>
        <taxon>Bacteria</taxon>
        <taxon>Bacillati</taxon>
        <taxon>Actinomycetota</taxon>
        <taxon>Actinomycetes</taxon>
        <taxon>Frankiales</taxon>
        <taxon>Frankiaceae</taxon>
        <taxon>Frankia</taxon>
    </lineage>
</organism>
<comment type="catalytic activity">
    <reaction evidence="9 10">
        <text>1D-myo-inositol 2-amino-2-deoxy-alpha-D-glucopyranoside + L-cysteine + ATP = 1D-myo-inositol 2-(L-cysteinylamino)-2-deoxy-alpha-D-glucopyranoside + AMP + diphosphate + H(+)</text>
        <dbReference type="Rhea" id="RHEA:26176"/>
        <dbReference type="ChEBI" id="CHEBI:15378"/>
        <dbReference type="ChEBI" id="CHEBI:30616"/>
        <dbReference type="ChEBI" id="CHEBI:33019"/>
        <dbReference type="ChEBI" id="CHEBI:35235"/>
        <dbReference type="ChEBI" id="CHEBI:58886"/>
        <dbReference type="ChEBI" id="CHEBI:58887"/>
        <dbReference type="ChEBI" id="CHEBI:456215"/>
        <dbReference type="EC" id="6.3.1.13"/>
    </reaction>
</comment>
<dbReference type="InterPro" id="IPR024909">
    <property type="entry name" value="Cys-tRNA/MSH_ligase"/>
</dbReference>
<feature type="binding site" evidence="10">
    <location>
        <position position="43"/>
    </location>
    <ligand>
        <name>Zn(2+)</name>
        <dbReference type="ChEBI" id="CHEBI:29105"/>
    </ligand>
</feature>
<dbReference type="InterPro" id="IPR032678">
    <property type="entry name" value="tRNA-synt_1_cat_dom"/>
</dbReference>